<dbReference type="GeneID" id="94431861"/>
<feature type="compositionally biased region" description="Polar residues" evidence="1">
    <location>
        <begin position="27"/>
        <end position="39"/>
    </location>
</feature>
<evidence type="ECO:0000313" key="3">
    <source>
        <dbReference type="EMBL" id="PHJ17657.1"/>
    </source>
</evidence>
<feature type="transmembrane region" description="Helical" evidence="2">
    <location>
        <begin position="156"/>
        <end position="175"/>
    </location>
</feature>
<keyword evidence="2" id="KW-1133">Transmembrane helix</keyword>
<comment type="caution">
    <text evidence="3">The sequence shown here is derived from an EMBL/GenBank/DDBJ whole genome shotgun (WGS) entry which is preliminary data.</text>
</comment>
<keyword evidence="2" id="KW-0812">Transmembrane</keyword>
<feature type="transmembrane region" description="Helical" evidence="2">
    <location>
        <begin position="121"/>
        <end position="144"/>
    </location>
</feature>
<evidence type="ECO:0000256" key="1">
    <source>
        <dbReference type="SAM" id="MobiDB-lite"/>
    </source>
</evidence>
<dbReference type="EMBL" id="MIGC01004785">
    <property type="protein sequence ID" value="PHJ17657.1"/>
    <property type="molecule type" value="Genomic_DNA"/>
</dbReference>
<keyword evidence="2" id="KW-0472">Membrane</keyword>
<dbReference type="AlphaFoldDB" id="A0A2C6KJC4"/>
<feature type="region of interest" description="Disordered" evidence="1">
    <location>
        <begin position="16"/>
        <end position="39"/>
    </location>
</feature>
<dbReference type="Proteomes" id="UP000221165">
    <property type="component" value="Unassembled WGS sequence"/>
</dbReference>
<gene>
    <name evidence="3" type="ORF">CSUI_008521</name>
</gene>
<reference evidence="3 4" key="1">
    <citation type="journal article" date="2017" name="Int. J. Parasitol.">
        <title>The genome of the protozoan parasite Cystoisospora suis and a reverse vaccinology approach to identify vaccine candidates.</title>
        <authorList>
            <person name="Palmieri N."/>
            <person name="Shrestha A."/>
            <person name="Ruttkowski B."/>
            <person name="Beck T."/>
            <person name="Vogl C."/>
            <person name="Tomley F."/>
            <person name="Blake D.P."/>
            <person name="Joachim A."/>
        </authorList>
    </citation>
    <scope>NUCLEOTIDE SEQUENCE [LARGE SCALE GENOMIC DNA]</scope>
    <source>
        <strain evidence="3 4">Wien I</strain>
    </source>
</reference>
<sequence>MTIVAALADKSPRSTLAPVRRRREADQFSSNGVPSPSRSALSLHGRFGVSVEPALRDFVSGVHSWPRQHRRPHSSASCARLGTKALDPWCFLFSGLALRGPQGFKSMVEAIQYLQKQQDRILWCFMASLACFVLSSFMIIYVFGRRQRLAIRVETALLFVTLAIAFMSGRAILLFQHRG</sequence>
<dbReference type="RefSeq" id="XP_067919375.1">
    <property type="nucleotide sequence ID" value="XM_068068650.1"/>
</dbReference>
<dbReference type="VEuPathDB" id="ToxoDB:CSUI_008521"/>
<evidence type="ECO:0000313" key="4">
    <source>
        <dbReference type="Proteomes" id="UP000221165"/>
    </source>
</evidence>
<organism evidence="3 4">
    <name type="scientific">Cystoisospora suis</name>
    <dbReference type="NCBI Taxonomy" id="483139"/>
    <lineage>
        <taxon>Eukaryota</taxon>
        <taxon>Sar</taxon>
        <taxon>Alveolata</taxon>
        <taxon>Apicomplexa</taxon>
        <taxon>Conoidasida</taxon>
        <taxon>Coccidia</taxon>
        <taxon>Eucoccidiorida</taxon>
        <taxon>Eimeriorina</taxon>
        <taxon>Sarcocystidae</taxon>
        <taxon>Cystoisospora</taxon>
    </lineage>
</organism>
<keyword evidence="4" id="KW-1185">Reference proteome</keyword>
<dbReference type="OrthoDB" id="330261at2759"/>
<protein>
    <submittedName>
        <fullName evidence="3">High mobility group protein</fullName>
    </submittedName>
</protein>
<name>A0A2C6KJC4_9APIC</name>
<accession>A0A2C6KJC4</accession>
<proteinExistence type="predicted"/>
<evidence type="ECO:0000256" key="2">
    <source>
        <dbReference type="SAM" id="Phobius"/>
    </source>
</evidence>